<dbReference type="AlphaFoldDB" id="G8YIQ5"/>
<gene>
    <name evidence="1" type="primary">Piso0_003302</name>
    <name evidence="1" type="ORF">GNLVRS01_PISO0G09334g</name>
    <name evidence="2" type="ORF">GNLVRS01_PISO0H09335g</name>
</gene>
<evidence type="ECO:0000313" key="1">
    <source>
        <dbReference type="EMBL" id="CCE80200.1"/>
    </source>
</evidence>
<dbReference type="Proteomes" id="UP000005222">
    <property type="component" value="Chromosome H"/>
</dbReference>
<accession>G8YIQ5</accession>
<dbReference type="EMBL" id="FO082053">
    <property type="protein sequence ID" value="CCE80200.1"/>
    <property type="molecule type" value="Genomic_DNA"/>
</dbReference>
<dbReference type="HOGENOM" id="CLU_2321187_0_0_1"/>
<evidence type="ECO:0000313" key="2">
    <source>
        <dbReference type="EMBL" id="CCE80965.1"/>
    </source>
</evidence>
<protein>
    <submittedName>
        <fullName evidence="1">Piso0_003302 protein</fullName>
    </submittedName>
</protein>
<dbReference type="InParanoid" id="G8YIQ5"/>
<proteinExistence type="predicted"/>
<dbReference type="Proteomes" id="UP000005222">
    <property type="component" value="Chromosome G"/>
</dbReference>
<name>G8YIQ5_PICSO</name>
<reference evidence="1" key="1">
    <citation type="submission" date="2011-10" db="EMBL/GenBank/DDBJ databases">
        <authorList>
            <person name="Genoscope - CEA"/>
        </authorList>
    </citation>
    <scope>NUCLEOTIDE SEQUENCE</scope>
</reference>
<sequence>MSKEKRDKKQRKKRSEEIVTGDQWGDIFIPYEKGDQLDYLLTYKLETNTVTTSSDRSKQGHNYDHEVIPRSCNLSNTNVLEDKDLSDIVASIVDICDSI</sequence>
<organism evidence="1 3">
    <name type="scientific">Pichia sorbitophila (strain ATCC MYA-4447 / BCRC 22081 / CBS 7064 / NBRC 10061 / NRRL Y-12695)</name>
    <name type="common">Hybrid yeast</name>
    <dbReference type="NCBI Taxonomy" id="559304"/>
    <lineage>
        <taxon>Eukaryota</taxon>
        <taxon>Fungi</taxon>
        <taxon>Dikarya</taxon>
        <taxon>Ascomycota</taxon>
        <taxon>Saccharomycotina</taxon>
        <taxon>Pichiomycetes</taxon>
        <taxon>Debaryomycetaceae</taxon>
        <taxon>Millerozyma</taxon>
    </lineage>
</organism>
<reference evidence="3" key="2">
    <citation type="journal article" date="2012" name="G3 (Bethesda)">
        <title>Pichia sorbitophila, an interspecies yeast hybrid reveals early steps of genome resolution following polyploidization.</title>
        <authorList>
            <person name="Leh Louis V."/>
            <person name="Despons L."/>
            <person name="Friedrich A."/>
            <person name="Martin T."/>
            <person name="Durrens P."/>
            <person name="Casaregola S."/>
            <person name="Neuveglise C."/>
            <person name="Fairhead C."/>
            <person name="Marck C."/>
            <person name="Cruz J.A."/>
            <person name="Straub M.L."/>
            <person name="Kugler V."/>
            <person name="Sacerdot C."/>
            <person name="Uzunov Z."/>
            <person name="Thierry A."/>
            <person name="Weiss S."/>
            <person name="Bleykasten C."/>
            <person name="De Montigny J."/>
            <person name="Jacques N."/>
            <person name="Jung P."/>
            <person name="Lemaire M."/>
            <person name="Mallet S."/>
            <person name="Morel G."/>
            <person name="Richard G.F."/>
            <person name="Sarkar A."/>
            <person name="Savel G."/>
            <person name="Schacherer J."/>
            <person name="Seret M.L."/>
            <person name="Talla E."/>
            <person name="Samson G."/>
            <person name="Jubin C."/>
            <person name="Poulain J."/>
            <person name="Vacherie B."/>
            <person name="Barbe V."/>
            <person name="Pelletier E."/>
            <person name="Sherman D.J."/>
            <person name="Westhof E."/>
            <person name="Weissenbach J."/>
            <person name="Baret P.V."/>
            <person name="Wincker P."/>
            <person name="Gaillardin C."/>
            <person name="Dujon B."/>
            <person name="Souciet J.L."/>
        </authorList>
    </citation>
    <scope>NUCLEOTIDE SEQUENCE [LARGE SCALE GENOMIC DNA]</scope>
    <source>
        <strain evidence="3">ATCC MYA-4447 / BCRC 22081 / CBS 7064 / NBRC 10061 / NRRL Y-12695</strain>
    </source>
</reference>
<evidence type="ECO:0000313" key="3">
    <source>
        <dbReference type="Proteomes" id="UP000005222"/>
    </source>
</evidence>
<dbReference type="EMBL" id="FO082052">
    <property type="protein sequence ID" value="CCE80965.1"/>
    <property type="molecule type" value="Genomic_DNA"/>
</dbReference>
<keyword evidence="3" id="KW-1185">Reference proteome</keyword>